<name>A0A0P6YPE3_9CHLR</name>
<dbReference type="UniPathway" id="UPA00261">
    <property type="reaction ID" value="UER00373"/>
</dbReference>
<evidence type="ECO:0000313" key="12">
    <source>
        <dbReference type="EMBL" id="KPL87087.1"/>
    </source>
</evidence>
<reference evidence="12 13" key="1">
    <citation type="submission" date="2015-07" db="EMBL/GenBank/DDBJ databases">
        <title>Whole genome sequence of Ardenticatena maritima DSM 23922.</title>
        <authorList>
            <person name="Hemp J."/>
            <person name="Ward L.M."/>
            <person name="Pace L.A."/>
            <person name="Fischer W.W."/>
        </authorList>
    </citation>
    <scope>NUCLEOTIDE SEQUENCE [LARGE SCALE GENOMIC DNA]</scope>
    <source>
        <strain evidence="12 13">110S</strain>
    </source>
</reference>
<comment type="caution">
    <text evidence="12">The sequence shown here is derived from an EMBL/GenBank/DDBJ whole genome shotgun (WGS) entry which is preliminary data.</text>
</comment>
<dbReference type="AlphaFoldDB" id="A0A0P6YPE3"/>
<feature type="binding site" evidence="9">
    <location>
        <position position="96"/>
    </location>
    <ligand>
        <name>substrate</name>
    </ligand>
</feature>
<dbReference type="Gene3D" id="3.20.20.220">
    <property type="match status" value="1"/>
</dbReference>
<feature type="binding site" evidence="9">
    <location>
        <position position="290"/>
    </location>
    <ligand>
        <name>substrate</name>
    </ligand>
</feature>
<dbReference type="EC" id="1.5.5.2" evidence="2"/>
<dbReference type="PANTHER" id="PTHR13914">
    <property type="entry name" value="PROLINE OXIDASE"/>
    <property type="match status" value="1"/>
</dbReference>
<feature type="domain" description="Proline dehydrogenase" evidence="11">
    <location>
        <begin position="42"/>
        <end position="300"/>
    </location>
</feature>
<dbReference type="PATRIC" id="fig|872965.6.peg.2665"/>
<evidence type="ECO:0000256" key="1">
    <source>
        <dbReference type="ARBA" id="ARBA00004739"/>
    </source>
</evidence>
<dbReference type="Proteomes" id="UP000050502">
    <property type="component" value="Unassembled WGS sequence"/>
</dbReference>
<feature type="binding site" evidence="10">
    <location>
        <position position="131"/>
    </location>
    <ligand>
        <name>FAD</name>
        <dbReference type="ChEBI" id="CHEBI:57692"/>
    </ligand>
</feature>
<evidence type="ECO:0000256" key="8">
    <source>
        <dbReference type="ARBA" id="ARBA00048779"/>
    </source>
</evidence>
<accession>A0A0P6YPE3</accession>
<dbReference type="PANTHER" id="PTHR13914:SF0">
    <property type="entry name" value="PROLINE DEHYDROGENASE 1, MITOCHONDRIAL"/>
    <property type="match status" value="1"/>
</dbReference>
<evidence type="ECO:0000256" key="6">
    <source>
        <dbReference type="ARBA" id="ARBA00023002"/>
    </source>
</evidence>
<keyword evidence="4 10" id="KW-0547">Nucleotide-binding</keyword>
<evidence type="ECO:0000313" key="13">
    <source>
        <dbReference type="Proteomes" id="UP000050502"/>
    </source>
</evidence>
<evidence type="ECO:0000256" key="2">
    <source>
        <dbReference type="ARBA" id="ARBA00012695"/>
    </source>
</evidence>
<keyword evidence="7" id="KW-0642">Proline metabolism</keyword>
<dbReference type="SUPFAM" id="SSF51730">
    <property type="entry name" value="FAD-linked oxidoreductase"/>
    <property type="match status" value="1"/>
</dbReference>
<keyword evidence="3" id="KW-0285">Flavoprotein</keyword>
<feature type="binding site" evidence="10">
    <location>
        <begin position="227"/>
        <end position="228"/>
    </location>
    <ligand>
        <name>FAD</name>
        <dbReference type="ChEBI" id="CHEBI:57692"/>
    </ligand>
</feature>
<dbReference type="GO" id="GO:0000166">
    <property type="term" value="F:nucleotide binding"/>
    <property type="evidence" value="ECO:0007669"/>
    <property type="project" value="UniProtKB-KW"/>
</dbReference>
<evidence type="ECO:0000256" key="5">
    <source>
        <dbReference type="ARBA" id="ARBA00022827"/>
    </source>
</evidence>
<feature type="binding site" evidence="10">
    <location>
        <position position="159"/>
    </location>
    <ligand>
        <name>FAD</name>
        <dbReference type="ChEBI" id="CHEBI:57692"/>
    </ligand>
</feature>
<dbReference type="OrthoDB" id="9773461at2"/>
<dbReference type="InterPro" id="IPR015659">
    <property type="entry name" value="Proline_oxidase"/>
</dbReference>
<proteinExistence type="predicted"/>
<keyword evidence="5 10" id="KW-0274">FAD</keyword>
<dbReference type="GO" id="GO:0010133">
    <property type="term" value="P:L-proline catabolic process to L-glutamate"/>
    <property type="evidence" value="ECO:0007669"/>
    <property type="project" value="UniProtKB-UniPathway"/>
</dbReference>
<dbReference type="GO" id="GO:0004657">
    <property type="term" value="F:proline dehydrogenase activity"/>
    <property type="evidence" value="ECO:0007669"/>
    <property type="project" value="UniProtKB-EC"/>
</dbReference>
<feature type="binding site" evidence="10">
    <location>
        <begin position="183"/>
        <end position="185"/>
    </location>
    <ligand>
        <name>FAD</name>
        <dbReference type="ChEBI" id="CHEBI:57692"/>
    </ligand>
</feature>
<evidence type="ECO:0000256" key="10">
    <source>
        <dbReference type="PIRSR" id="PIRSR000196-2"/>
    </source>
</evidence>
<dbReference type="Pfam" id="PF01619">
    <property type="entry name" value="Pro_dh"/>
    <property type="match status" value="1"/>
</dbReference>
<protein>
    <recommendedName>
        <fullName evidence="2">proline dehydrogenase</fullName>
        <ecNumber evidence="2">1.5.5.2</ecNumber>
    </recommendedName>
</protein>
<dbReference type="InterPro" id="IPR008219">
    <property type="entry name" value="PRODH_bac_arc"/>
</dbReference>
<organism evidence="12 13">
    <name type="scientific">Ardenticatena maritima</name>
    <dbReference type="NCBI Taxonomy" id="872965"/>
    <lineage>
        <taxon>Bacteria</taxon>
        <taxon>Bacillati</taxon>
        <taxon>Chloroflexota</taxon>
        <taxon>Ardenticatenia</taxon>
        <taxon>Ardenticatenales</taxon>
        <taxon>Ardenticatenaceae</taxon>
        <taxon>Ardenticatena</taxon>
    </lineage>
</organism>
<evidence type="ECO:0000259" key="11">
    <source>
        <dbReference type="Pfam" id="PF01619"/>
    </source>
</evidence>
<gene>
    <name evidence="12" type="ORF">SE16_11025</name>
</gene>
<evidence type="ECO:0000256" key="9">
    <source>
        <dbReference type="PIRSR" id="PIRSR000196-1"/>
    </source>
</evidence>
<dbReference type="InterPro" id="IPR029041">
    <property type="entry name" value="FAD-linked_oxidoreductase-like"/>
</dbReference>
<evidence type="ECO:0000256" key="4">
    <source>
        <dbReference type="ARBA" id="ARBA00022741"/>
    </source>
</evidence>
<dbReference type="EMBL" id="LGKN01000006">
    <property type="protein sequence ID" value="KPL87087.1"/>
    <property type="molecule type" value="Genomic_DNA"/>
</dbReference>
<feature type="binding site" evidence="10">
    <location>
        <position position="197"/>
    </location>
    <ligand>
        <name>FAD</name>
        <dbReference type="ChEBI" id="CHEBI:57692"/>
    </ligand>
</feature>
<evidence type="ECO:0000256" key="7">
    <source>
        <dbReference type="ARBA" id="ARBA00023062"/>
    </source>
</evidence>
<evidence type="ECO:0000256" key="3">
    <source>
        <dbReference type="ARBA" id="ARBA00022630"/>
    </source>
</evidence>
<sequence length="308" mass="35618">MLRKVFLRLSTSQTAERFITRFPPSRRMTRRFVAGDTMSEALEVVRTLNRQGLWAAIDFLGESVFERETAQAHMNEYLRLLEAIAREGLQADISLKPTALGLDIDFEFCYENLHTIAARAHQYGIRVEIDMESHPYVDPTLALYRRLREAGFDVLVALQAYLYRTEQDIRDLMPLAPRIRLVKGAYDEPPSVAFPAKADVDANFVRLMRLMFSPEAREQGVYPAIASHDEKMIAATLDEVRAQGIPADAFEFQMIYGIRTKRQLELAEQGYRMRVYVPYGTHWYPYFMRRLAERPANVIFLLKNIVRG</sequence>
<dbReference type="PIRSF" id="PIRSF000196">
    <property type="entry name" value="Pro_dehydrog"/>
    <property type="match status" value="1"/>
</dbReference>
<feature type="binding site" evidence="9">
    <location>
        <position position="289"/>
    </location>
    <ligand>
        <name>substrate</name>
    </ligand>
</feature>
<keyword evidence="6" id="KW-0560">Oxidoreductase</keyword>
<comment type="cofactor">
    <cofactor evidence="10">
        <name>FAD</name>
        <dbReference type="ChEBI" id="CHEBI:57692"/>
    </cofactor>
    <text evidence="10">Binds 1 FAD per subunit.</text>
</comment>
<comment type="catalytic activity">
    <reaction evidence="8">
        <text>L-proline + a quinone = (S)-1-pyrroline-5-carboxylate + a quinol + H(+)</text>
        <dbReference type="Rhea" id="RHEA:23784"/>
        <dbReference type="ChEBI" id="CHEBI:15378"/>
        <dbReference type="ChEBI" id="CHEBI:17388"/>
        <dbReference type="ChEBI" id="CHEBI:24646"/>
        <dbReference type="ChEBI" id="CHEBI:60039"/>
        <dbReference type="ChEBI" id="CHEBI:132124"/>
        <dbReference type="EC" id="1.5.5.2"/>
    </reaction>
</comment>
<comment type="pathway">
    <text evidence="1">Amino-acid degradation; L-proline degradation into L-glutamate; L-glutamate from L-proline: step 1/2.</text>
</comment>
<dbReference type="InterPro" id="IPR002872">
    <property type="entry name" value="Proline_DH_dom"/>
</dbReference>
<dbReference type="RefSeq" id="WP_054493401.1">
    <property type="nucleotide sequence ID" value="NZ_BBZA01000172.1"/>
</dbReference>